<protein>
    <submittedName>
        <fullName evidence="8">NADH dehydrogenase</fullName>
    </submittedName>
</protein>
<evidence type="ECO:0000256" key="5">
    <source>
        <dbReference type="ARBA" id="ARBA00023027"/>
    </source>
</evidence>
<gene>
    <name evidence="8" type="ORF">EDD27_2705</name>
</gene>
<dbReference type="PRINTS" id="PR00411">
    <property type="entry name" value="PNDRDTASEI"/>
</dbReference>
<dbReference type="EMBL" id="SAUN01000001">
    <property type="protein sequence ID" value="RVX40300.1"/>
    <property type="molecule type" value="Genomic_DNA"/>
</dbReference>
<keyword evidence="2" id="KW-0285">Flavoprotein</keyword>
<feature type="region of interest" description="Disordered" evidence="6">
    <location>
        <begin position="435"/>
        <end position="455"/>
    </location>
</feature>
<dbReference type="GO" id="GO:0003954">
    <property type="term" value="F:NADH dehydrogenase activity"/>
    <property type="evidence" value="ECO:0007669"/>
    <property type="project" value="InterPro"/>
</dbReference>
<dbReference type="Proteomes" id="UP000284824">
    <property type="component" value="Unassembled WGS sequence"/>
</dbReference>
<evidence type="ECO:0000256" key="3">
    <source>
        <dbReference type="ARBA" id="ARBA00022827"/>
    </source>
</evidence>
<evidence type="ECO:0000256" key="1">
    <source>
        <dbReference type="ARBA" id="ARBA00005272"/>
    </source>
</evidence>
<feature type="domain" description="FAD/NAD(P)-binding" evidence="7">
    <location>
        <begin position="9"/>
        <end position="331"/>
    </location>
</feature>
<dbReference type="InterPro" id="IPR036188">
    <property type="entry name" value="FAD/NAD-bd_sf"/>
</dbReference>
<dbReference type="PANTHER" id="PTHR43706">
    <property type="entry name" value="NADH DEHYDROGENASE"/>
    <property type="match status" value="1"/>
</dbReference>
<accession>A0A438M394</accession>
<evidence type="ECO:0000313" key="9">
    <source>
        <dbReference type="Proteomes" id="UP000284824"/>
    </source>
</evidence>
<dbReference type="RefSeq" id="WP_206642348.1">
    <property type="nucleotide sequence ID" value="NZ_SAUN01000001.1"/>
</dbReference>
<reference evidence="8 9" key="1">
    <citation type="submission" date="2019-01" db="EMBL/GenBank/DDBJ databases">
        <title>Sequencing the genomes of 1000 actinobacteria strains.</title>
        <authorList>
            <person name="Klenk H.-P."/>
        </authorList>
    </citation>
    <scope>NUCLEOTIDE SEQUENCE [LARGE SCALE GENOMIC DNA]</scope>
    <source>
        <strain evidence="8 9">DSM 43925</strain>
    </source>
</reference>
<comment type="caution">
    <text evidence="8">The sequence shown here is derived from an EMBL/GenBank/DDBJ whole genome shotgun (WGS) entry which is preliminary data.</text>
</comment>
<dbReference type="Gene3D" id="3.50.50.100">
    <property type="match status" value="1"/>
</dbReference>
<evidence type="ECO:0000313" key="8">
    <source>
        <dbReference type="EMBL" id="RVX40300.1"/>
    </source>
</evidence>
<keyword evidence="3" id="KW-0274">FAD</keyword>
<keyword evidence="4" id="KW-0560">Oxidoreductase</keyword>
<keyword evidence="5" id="KW-0520">NAD</keyword>
<dbReference type="InterPro" id="IPR023753">
    <property type="entry name" value="FAD/NAD-binding_dom"/>
</dbReference>
<dbReference type="InterPro" id="IPR045024">
    <property type="entry name" value="NDH-2"/>
</dbReference>
<keyword evidence="9" id="KW-1185">Reference proteome</keyword>
<dbReference type="PANTHER" id="PTHR43706:SF45">
    <property type="entry name" value="NADH DEHYDROGENASE-LIKE PROTEIN RV1812C"/>
    <property type="match status" value="1"/>
</dbReference>
<evidence type="ECO:0000256" key="4">
    <source>
        <dbReference type="ARBA" id="ARBA00023002"/>
    </source>
</evidence>
<evidence type="ECO:0000259" key="7">
    <source>
        <dbReference type="Pfam" id="PF07992"/>
    </source>
</evidence>
<sequence length="455" mass="49240">MSGTARRQHVVIVGAGFAGFHAARTLARLARGAVDITLVSQADYFLYLPLLPEVASGILDARRVTVPLAQRCPGVRHVLGEVHEIDLGRRTLAYLDPENSRHSMTYDRLVVTVGSVNKLLPIPGVAEHAHGFRSVAEALYLRDHLLRQIELADATGDARERDARCTFVVVGAGYTGTEVAAHGQLYTRQAARLRPGLRDQRIRWLLVDMAPRVLPELDPRLSDRAGRVFARRGVEVRTETTVEAATPEGVQLSDGEFVPTQSLIWCVGVRPDPLIDGLGLPTTKGRLNVDEYLGVPGHPELFACGDAAAVPDLTRPGEITAMTAQHAQRQGKLVAHNIAASYGHGERRPYRHHDLGFVVDLGGAKAAANPFGVPLSGMLAKAVTRGYHVLAIPGGRTRIVAEWLLDAVLPRQMVQLGLVRGSAVPLTADAQRGLVDRGIRSPREKAEAGQAPKQR</sequence>
<dbReference type="AlphaFoldDB" id="A0A438M394"/>
<evidence type="ECO:0000256" key="6">
    <source>
        <dbReference type="SAM" id="MobiDB-lite"/>
    </source>
</evidence>
<proteinExistence type="inferred from homology"/>
<name>A0A438M394_9ACTN</name>
<dbReference type="PRINTS" id="PR00368">
    <property type="entry name" value="FADPNR"/>
</dbReference>
<dbReference type="SUPFAM" id="SSF51905">
    <property type="entry name" value="FAD/NAD(P)-binding domain"/>
    <property type="match status" value="1"/>
</dbReference>
<evidence type="ECO:0000256" key="2">
    <source>
        <dbReference type="ARBA" id="ARBA00022630"/>
    </source>
</evidence>
<organism evidence="8 9">
    <name type="scientific">Nonomuraea polychroma</name>
    <dbReference type="NCBI Taxonomy" id="46176"/>
    <lineage>
        <taxon>Bacteria</taxon>
        <taxon>Bacillati</taxon>
        <taxon>Actinomycetota</taxon>
        <taxon>Actinomycetes</taxon>
        <taxon>Streptosporangiales</taxon>
        <taxon>Streptosporangiaceae</taxon>
        <taxon>Nonomuraea</taxon>
    </lineage>
</organism>
<feature type="compositionally biased region" description="Basic and acidic residues" evidence="6">
    <location>
        <begin position="435"/>
        <end position="447"/>
    </location>
</feature>
<dbReference type="Pfam" id="PF07992">
    <property type="entry name" value="Pyr_redox_2"/>
    <property type="match status" value="1"/>
</dbReference>
<comment type="similarity">
    <text evidence="1">Belongs to the NADH dehydrogenase family.</text>
</comment>